<dbReference type="Proteomes" id="UP001476247">
    <property type="component" value="Unassembled WGS sequence"/>
</dbReference>
<evidence type="ECO:0000313" key="5">
    <source>
        <dbReference type="Proteomes" id="UP001476247"/>
    </source>
</evidence>
<accession>A0ABP9XWK1</accession>
<gene>
    <name evidence="4" type="ORF">HPULCUR_004151</name>
</gene>
<feature type="transmembrane region" description="Helical" evidence="1">
    <location>
        <begin position="720"/>
        <end position="746"/>
    </location>
</feature>
<dbReference type="InterPro" id="IPR050904">
    <property type="entry name" value="Adhesion/Biosynth-related"/>
</dbReference>
<organism evidence="4 5">
    <name type="scientific">Helicostylum pulchrum</name>
    <dbReference type="NCBI Taxonomy" id="562976"/>
    <lineage>
        <taxon>Eukaryota</taxon>
        <taxon>Fungi</taxon>
        <taxon>Fungi incertae sedis</taxon>
        <taxon>Mucoromycota</taxon>
        <taxon>Mucoromycotina</taxon>
        <taxon>Mucoromycetes</taxon>
        <taxon>Mucorales</taxon>
        <taxon>Mucorineae</taxon>
        <taxon>Mucoraceae</taxon>
        <taxon>Helicostylum</taxon>
    </lineage>
</organism>
<dbReference type="SMART" id="SM00554">
    <property type="entry name" value="FAS1"/>
    <property type="match status" value="5"/>
</dbReference>
<dbReference type="PANTHER" id="PTHR10900">
    <property type="entry name" value="PERIOSTIN-RELATED"/>
    <property type="match status" value="1"/>
</dbReference>
<feature type="signal peptide" evidence="2">
    <location>
        <begin position="1"/>
        <end position="19"/>
    </location>
</feature>
<name>A0ABP9XWK1_9FUNG</name>
<keyword evidence="1" id="KW-0812">Transmembrane</keyword>
<dbReference type="Pfam" id="PF02469">
    <property type="entry name" value="Fasciclin"/>
    <property type="match status" value="5"/>
</dbReference>
<protein>
    <recommendedName>
        <fullName evidence="3">FAS1 domain-containing protein</fullName>
    </recommendedName>
</protein>
<keyword evidence="5" id="KW-1185">Reference proteome</keyword>
<feature type="domain" description="FAS1" evidence="3">
    <location>
        <begin position="428"/>
        <end position="561"/>
    </location>
</feature>
<keyword evidence="1" id="KW-0472">Membrane</keyword>
<dbReference type="SUPFAM" id="SSF82153">
    <property type="entry name" value="FAS1 domain"/>
    <property type="match status" value="5"/>
</dbReference>
<feature type="chain" id="PRO_5045911994" description="FAS1 domain-containing protein" evidence="2">
    <location>
        <begin position="20"/>
        <end position="760"/>
    </location>
</feature>
<evidence type="ECO:0000256" key="1">
    <source>
        <dbReference type="SAM" id="Phobius"/>
    </source>
</evidence>
<evidence type="ECO:0000313" key="4">
    <source>
        <dbReference type="EMBL" id="GAA5798745.1"/>
    </source>
</evidence>
<evidence type="ECO:0000256" key="2">
    <source>
        <dbReference type="SAM" id="SignalP"/>
    </source>
</evidence>
<feature type="domain" description="FAS1" evidence="3">
    <location>
        <begin position="291"/>
        <end position="425"/>
    </location>
</feature>
<keyword evidence="2" id="KW-0732">Signal</keyword>
<feature type="domain" description="FAS1" evidence="3">
    <location>
        <begin position="19"/>
        <end position="286"/>
    </location>
</feature>
<dbReference type="PANTHER" id="PTHR10900:SF77">
    <property type="entry name" value="FI19380P1"/>
    <property type="match status" value="1"/>
</dbReference>
<dbReference type="InterPro" id="IPR000782">
    <property type="entry name" value="FAS1_domain"/>
</dbReference>
<dbReference type="InterPro" id="IPR036378">
    <property type="entry name" value="FAS1_dom_sf"/>
</dbReference>
<comment type="caution">
    <text evidence="4">The sequence shown here is derived from an EMBL/GenBank/DDBJ whole genome shotgun (WGS) entry which is preliminary data.</text>
</comment>
<dbReference type="Gene3D" id="2.30.180.10">
    <property type="entry name" value="FAS1 domain"/>
    <property type="match status" value="5"/>
</dbReference>
<reference evidence="4 5" key="1">
    <citation type="submission" date="2024-04" db="EMBL/GenBank/DDBJ databases">
        <title>genome sequences of Mucor flavus KT1a and Helicostylum pulchrum KT1b strains isolation_sourced from the surface of a dry-aged beef.</title>
        <authorList>
            <person name="Toyotome T."/>
            <person name="Hosono M."/>
            <person name="Torimaru M."/>
            <person name="Fukuda K."/>
            <person name="Mikami N."/>
        </authorList>
    </citation>
    <scope>NUCLEOTIDE SEQUENCE [LARGE SCALE GENOMIC DNA]</scope>
    <source>
        <strain evidence="4 5">KT1b</strain>
    </source>
</reference>
<keyword evidence="1" id="KW-1133">Transmembrane helix</keyword>
<proteinExistence type="predicted"/>
<sequence length="760" mass="85891">MKIQNLLLLLFTYISITNCQSIIDKLSQDERFSTLLSHLESTGLKPLVNNLTSATLFAPDNDAFTKFEGEVNKHVLMYHFVKKGMTMDMFHHGQLKESLLVLPGYLGPDHEAQRFKLSKNDKVWSVNQAKVIDENIKVDNYTYIQAIDRVMTLPSLLGDSTKTNNQIVYDLMSTTEIVHLLQQKKPFTLFLTSSKTPLEKYNAIESTYLKSEYGKQDLFTFFKYSIIDKVIYMDEFTSGKTTFKSLSGDSLVIASTKKSMTVNDIPIVQSDILAANGIIHLIDDTFHPNSIEFNTRKYMHGANSTYMVEYMDQYHLDQYLDQTENNYTFLVPPNDAINKTLLSKAWLSYHIIKDAWSQQNLNNNMLLDSQYQSYALDQHYQKIPVSVEQEISVYTSRSVQFAHARVIGDEVSVGNDIIYQISEPLSLPGDILEKLVLDLDFSTFIATLYVSQVVQEIKATQGLTLFVPTNDAFQKLGLVAKYLVHPTAKAQLQTVLRYHATANNLLYYTDLNNISIETLANETLLITQNESGTVTVGDSATVTASDLLVYNGVVHKLSQVLIPSQLVITNQNLLVGIESNTMLHILERIGLLDLINQENIVVLAPSDKAFSRIDLDELFLDPVQMERIAKLHIIPREWQERWIAQNPSHDKSEYPTLLSDDDKVTIRENEKGELWIGVKNGGEDDRAHVTGLGRGSAGGGVLAIDTVLLPIRRGLFGLPWVWSLAVILTLVIITGGTLSIVGFFVYKIYNRRRLGYRPIF</sequence>
<feature type="domain" description="FAS1" evidence="3">
    <location>
        <begin position="570"/>
        <end position="708"/>
    </location>
</feature>
<evidence type="ECO:0000259" key="3">
    <source>
        <dbReference type="PROSITE" id="PS50213"/>
    </source>
</evidence>
<dbReference type="EMBL" id="BAABUJ010000011">
    <property type="protein sequence ID" value="GAA5798745.1"/>
    <property type="molecule type" value="Genomic_DNA"/>
</dbReference>
<dbReference type="PROSITE" id="PS50213">
    <property type="entry name" value="FAS1"/>
    <property type="match status" value="4"/>
</dbReference>